<dbReference type="PaxDb" id="3708-A0A078HJ04"/>
<accession>A0A078HJ04</accession>
<organism evidence="2 3">
    <name type="scientific">Brassica napus</name>
    <name type="common">Rape</name>
    <dbReference type="NCBI Taxonomy" id="3708"/>
    <lineage>
        <taxon>Eukaryota</taxon>
        <taxon>Viridiplantae</taxon>
        <taxon>Streptophyta</taxon>
        <taxon>Embryophyta</taxon>
        <taxon>Tracheophyta</taxon>
        <taxon>Spermatophyta</taxon>
        <taxon>Magnoliopsida</taxon>
        <taxon>eudicotyledons</taxon>
        <taxon>Gunneridae</taxon>
        <taxon>Pentapetalae</taxon>
        <taxon>rosids</taxon>
        <taxon>malvids</taxon>
        <taxon>Brassicales</taxon>
        <taxon>Brassicaceae</taxon>
        <taxon>Brassiceae</taxon>
        <taxon>Brassica</taxon>
    </lineage>
</organism>
<proteinExistence type="predicted"/>
<dbReference type="Proteomes" id="UP000028999">
    <property type="component" value="Unassembled WGS sequence"/>
</dbReference>
<dbReference type="EMBL" id="LK032384">
    <property type="protein sequence ID" value="CDY36828.1"/>
    <property type="molecule type" value="Genomic_DNA"/>
</dbReference>
<feature type="transmembrane region" description="Helical" evidence="1">
    <location>
        <begin position="12"/>
        <end position="30"/>
    </location>
</feature>
<keyword evidence="1" id="KW-0472">Membrane</keyword>
<dbReference type="Gramene" id="CDY36828">
    <property type="protein sequence ID" value="CDY36828"/>
    <property type="gene ID" value="GSBRNA2T00062673001"/>
</dbReference>
<keyword evidence="1" id="KW-1133">Transmembrane helix</keyword>
<gene>
    <name evidence="2" type="primary">BnaC04g32210D</name>
    <name evidence="2" type="ORF">GSBRNA2T00062673001</name>
</gene>
<dbReference type="STRING" id="3708.A0A078HJ04"/>
<keyword evidence="3" id="KW-1185">Reference proteome</keyword>
<sequence length="56" mass="5894">MGAIFLSDALHLGSVIGSVVLCLGFYTVIWGKTREDSTKTVAGSEQCAPLLVTHIS</sequence>
<protein>
    <submittedName>
        <fullName evidence="2">BnaC04g32210D protein</fullName>
    </submittedName>
</protein>
<dbReference type="AlphaFoldDB" id="A0A078HJ04"/>
<reference evidence="2 3" key="1">
    <citation type="journal article" date="2014" name="Science">
        <title>Plant genetics. Early allopolyploid evolution in the post-Neolithic Brassica napus oilseed genome.</title>
        <authorList>
            <person name="Chalhoub B."/>
            <person name="Denoeud F."/>
            <person name="Liu S."/>
            <person name="Parkin I.A."/>
            <person name="Tang H."/>
            <person name="Wang X."/>
            <person name="Chiquet J."/>
            <person name="Belcram H."/>
            <person name="Tong C."/>
            <person name="Samans B."/>
            <person name="Correa M."/>
            <person name="Da Silva C."/>
            <person name="Just J."/>
            <person name="Falentin C."/>
            <person name="Koh C.S."/>
            <person name="Le Clainche I."/>
            <person name="Bernard M."/>
            <person name="Bento P."/>
            <person name="Noel B."/>
            <person name="Labadie K."/>
            <person name="Alberti A."/>
            <person name="Charles M."/>
            <person name="Arnaud D."/>
            <person name="Guo H."/>
            <person name="Daviaud C."/>
            <person name="Alamery S."/>
            <person name="Jabbari K."/>
            <person name="Zhao M."/>
            <person name="Edger P.P."/>
            <person name="Chelaifa H."/>
            <person name="Tack D."/>
            <person name="Lassalle G."/>
            <person name="Mestiri I."/>
            <person name="Schnel N."/>
            <person name="Le Paslier M.C."/>
            <person name="Fan G."/>
            <person name="Renault V."/>
            <person name="Bayer P.E."/>
            <person name="Golicz A.A."/>
            <person name="Manoli S."/>
            <person name="Lee T.H."/>
            <person name="Thi V.H."/>
            <person name="Chalabi S."/>
            <person name="Hu Q."/>
            <person name="Fan C."/>
            <person name="Tollenaere R."/>
            <person name="Lu Y."/>
            <person name="Battail C."/>
            <person name="Shen J."/>
            <person name="Sidebottom C.H."/>
            <person name="Wang X."/>
            <person name="Canaguier A."/>
            <person name="Chauveau A."/>
            <person name="Berard A."/>
            <person name="Deniot G."/>
            <person name="Guan M."/>
            <person name="Liu Z."/>
            <person name="Sun F."/>
            <person name="Lim Y.P."/>
            <person name="Lyons E."/>
            <person name="Town C.D."/>
            <person name="Bancroft I."/>
            <person name="Wang X."/>
            <person name="Meng J."/>
            <person name="Ma J."/>
            <person name="Pires J.C."/>
            <person name="King G.J."/>
            <person name="Brunel D."/>
            <person name="Delourme R."/>
            <person name="Renard M."/>
            <person name="Aury J.M."/>
            <person name="Adams K.L."/>
            <person name="Batley J."/>
            <person name="Snowdon R.J."/>
            <person name="Tost J."/>
            <person name="Edwards D."/>
            <person name="Zhou Y."/>
            <person name="Hua W."/>
            <person name="Sharpe A.G."/>
            <person name="Paterson A.H."/>
            <person name="Guan C."/>
            <person name="Wincker P."/>
        </authorList>
    </citation>
    <scope>NUCLEOTIDE SEQUENCE [LARGE SCALE GENOMIC DNA]</scope>
    <source>
        <strain evidence="3">cv. Darmor-bzh</strain>
    </source>
</reference>
<evidence type="ECO:0000313" key="3">
    <source>
        <dbReference type="Proteomes" id="UP000028999"/>
    </source>
</evidence>
<evidence type="ECO:0000313" key="2">
    <source>
        <dbReference type="EMBL" id="CDY36828.1"/>
    </source>
</evidence>
<keyword evidence="1" id="KW-0812">Transmembrane</keyword>
<evidence type="ECO:0000256" key="1">
    <source>
        <dbReference type="SAM" id="Phobius"/>
    </source>
</evidence>
<name>A0A078HJ04_BRANA</name>